<comment type="caution">
    <text evidence="1">The sequence shown here is derived from an EMBL/GenBank/DDBJ whole genome shotgun (WGS) entry which is preliminary data.</text>
</comment>
<proteinExistence type="predicted"/>
<keyword evidence="2" id="KW-1185">Reference proteome</keyword>
<protein>
    <recommendedName>
        <fullName evidence="3">Gliding motility-associated C-terminal domain-containing protein</fullName>
    </recommendedName>
</protein>
<reference evidence="2" key="1">
    <citation type="journal article" date="2019" name="Int. J. Syst. Evol. Microbiol.">
        <title>The Global Catalogue of Microorganisms (GCM) 10K type strain sequencing project: providing services to taxonomists for standard genome sequencing and annotation.</title>
        <authorList>
            <consortium name="The Broad Institute Genomics Platform"/>
            <consortium name="The Broad Institute Genome Sequencing Center for Infectious Disease"/>
            <person name="Wu L."/>
            <person name="Ma J."/>
        </authorList>
    </citation>
    <scope>NUCLEOTIDE SEQUENCE [LARGE SCALE GENOMIC DNA]</scope>
    <source>
        <strain evidence="2">KCTC 22671</strain>
    </source>
</reference>
<accession>A0ABW5YP83</accession>
<evidence type="ECO:0008006" key="3">
    <source>
        <dbReference type="Google" id="ProtNLM"/>
    </source>
</evidence>
<name>A0ABW5YP83_9FLAO</name>
<organism evidence="1 2">
    <name type="scientific">Flavobacterium chuncheonense</name>
    <dbReference type="NCBI Taxonomy" id="2026653"/>
    <lineage>
        <taxon>Bacteria</taxon>
        <taxon>Pseudomonadati</taxon>
        <taxon>Bacteroidota</taxon>
        <taxon>Flavobacteriia</taxon>
        <taxon>Flavobacteriales</taxon>
        <taxon>Flavobacteriaceae</taxon>
        <taxon>Flavobacterium</taxon>
    </lineage>
</organism>
<gene>
    <name evidence="1" type="ORF">ACFS5J_11250</name>
</gene>
<sequence>QYRLYTFTITDDCGNSDTETTRVSREYDMTAPEIVDVPDYQLDNCNDDWPAFITTDWTDNCSAGGVGIQSDGGVDDGASADGCIQYRLYTFTITDDCGNSDTETTRVSREYDMTAPEIVDVPDYQLANCNDDWPAFITTDWTDNCSAGGVGIQSDGGVDDGASADGCIQYRLYTFTITDDCGNSDTETTRVSREYDMTAPEIVDVPDYQLANCNDDWPAFITTDWT</sequence>
<feature type="non-terminal residue" evidence="1">
    <location>
        <position position="1"/>
    </location>
</feature>
<dbReference type="Proteomes" id="UP001597534">
    <property type="component" value="Unassembled WGS sequence"/>
</dbReference>
<evidence type="ECO:0000313" key="2">
    <source>
        <dbReference type="Proteomes" id="UP001597534"/>
    </source>
</evidence>
<dbReference type="EMBL" id="JBHUPC010000016">
    <property type="protein sequence ID" value="MFD2892587.1"/>
    <property type="molecule type" value="Genomic_DNA"/>
</dbReference>
<feature type="non-terminal residue" evidence="1">
    <location>
        <position position="226"/>
    </location>
</feature>
<evidence type="ECO:0000313" key="1">
    <source>
        <dbReference type="EMBL" id="MFD2892587.1"/>
    </source>
</evidence>